<dbReference type="PANTHER" id="PTHR24023:SF1095">
    <property type="entry name" value="EGF-LIKE DOMAIN-CONTAINING PROTEIN"/>
    <property type="match status" value="1"/>
</dbReference>
<dbReference type="GO" id="GO:0031012">
    <property type="term" value="C:extracellular matrix"/>
    <property type="evidence" value="ECO:0007669"/>
    <property type="project" value="TreeGrafter"/>
</dbReference>
<feature type="region of interest" description="Disordered" evidence="1">
    <location>
        <begin position="382"/>
        <end position="468"/>
    </location>
</feature>
<feature type="region of interest" description="Disordered" evidence="1">
    <location>
        <begin position="515"/>
        <end position="569"/>
    </location>
</feature>
<accession>A0AAU8GF93</accession>
<dbReference type="PANTHER" id="PTHR24023">
    <property type="entry name" value="COLLAGEN ALPHA"/>
    <property type="match status" value="1"/>
</dbReference>
<dbReference type="GO" id="GO:0030020">
    <property type="term" value="F:extracellular matrix structural constituent conferring tensile strength"/>
    <property type="evidence" value="ECO:0007669"/>
    <property type="project" value="TreeGrafter"/>
</dbReference>
<gene>
    <name evidence="2" type="ORF">NDDWPVAN_CDS0243</name>
</gene>
<proteinExistence type="predicted"/>
<feature type="compositionally biased region" description="Basic and acidic residues" evidence="1">
    <location>
        <begin position="126"/>
        <end position="136"/>
    </location>
</feature>
<reference evidence="2" key="1">
    <citation type="submission" date="2024-05" db="EMBL/GenBank/DDBJ databases">
        <authorList>
            <person name="Mugo M.M."/>
            <person name="Musyoki A.M."/>
            <person name="Makumi A.M."/>
            <person name="Mutai I."/>
            <person name="Drechsel O."/>
            <person name="Kering K.K."/>
            <person name="Muturi P."/>
            <person name="Mbae C.K."/>
            <person name="Kariuki S.M."/>
        </authorList>
    </citation>
    <scope>NUCLEOTIDE SEQUENCE</scope>
</reference>
<dbReference type="Pfam" id="PF01391">
    <property type="entry name" value="Collagen"/>
    <property type="match status" value="2"/>
</dbReference>
<dbReference type="GO" id="GO:0030198">
    <property type="term" value="P:extracellular matrix organization"/>
    <property type="evidence" value="ECO:0007669"/>
    <property type="project" value="TreeGrafter"/>
</dbReference>
<organism evidence="2">
    <name type="scientific">Salmonella phage vB_SEnST11_KE22</name>
    <dbReference type="NCBI Taxonomy" id="3161173"/>
    <lineage>
        <taxon>Viruses</taxon>
        <taxon>Duplodnaviria</taxon>
        <taxon>Heunggongvirae</taxon>
        <taxon>Uroviricota</taxon>
        <taxon>Caudoviricetes</taxon>
        <taxon>Vequintavirinae</taxon>
        <taxon>Seunavirus</taxon>
    </lineage>
</organism>
<feature type="compositionally biased region" description="Low complexity" evidence="1">
    <location>
        <begin position="550"/>
        <end position="564"/>
    </location>
</feature>
<dbReference type="GO" id="GO:0005615">
    <property type="term" value="C:extracellular space"/>
    <property type="evidence" value="ECO:0007669"/>
    <property type="project" value="TreeGrafter"/>
</dbReference>
<evidence type="ECO:0000256" key="1">
    <source>
        <dbReference type="SAM" id="MobiDB-lite"/>
    </source>
</evidence>
<dbReference type="InterPro" id="IPR008160">
    <property type="entry name" value="Collagen"/>
</dbReference>
<sequence>MADYNDKVVNAELILPEGGGVETFVDDGQFHTEDTTTVTLLGNGNSTTPLKATVVVDPASGNALVAGPDGLSVGVSSLSDNLLVLAGGKLYVAPPQIVVPISTKTGNVLVEVTDPGEEGLFVPPGEKGDKGDKGDQGDPGVGIYIQGIIGDPSQLPPAATMQEGDTYVIGTHYWTVVKGTWADLGDFSGPQGQDGIGLVIKGAFTDTTLLPTQGNTEGDSYIIQDRMWVWTGDADGWQPVGQVGPQGPQGIQGPVGPQGPQGIQGPQGYSVLSKGTVATYEDLESLGSPQQGWVYGVRSGGYAGFLFMYSGTQWVALGNFTGPTGPQGPQGAKGDKGNDAAIVKLKGTKATTDDLPDFGNAVADAWVVQTDNHVWVWTSDDTWEDIGPVQGPKGDQGDEGPQGPVGPRGLQGPEGATGPQGPAGAEGPQGPQGIQGEKGDKGDQGLTGPVGPQGPIGPKGDRGETGYGARVLGTKGAVSDLPATGTPGDAWIIVPNLYVWSQADAQWINVGPYVGPKGDKGDKGDTGGVGPKGDTGADGPQGPKGDTGDEGPQGPTGDTGPQGPMGVSLTARGTVADQASLPSGAATGDLYTTEDTGEAFAFDGTNWVNLGVMRGPQGDAGIQGDQGPMGASIVAKGVIATYEDLLDVQNPEQGWLYSVTSGGNKGYSYVYSGTDWEPLGDLTGPEGPQGPQGPEGQMGAGVEILGKLDNTTELPSTGELGQGYLISGDFWGWTGTTYENLGPIQGPRGDVGPAGPQGPQGIQGIQGVKGDQGTLWLNFSRNPGSWDGRIGDYFINKSTLEYFQKTSAVAWASLGYMGGGNVYDTSSTTPQARTNTGWVDVPVLEAPADTGYYVRVDNAWKKLDRYDLLVTSTTGAMDVKVSQVFTVDGTASKSMSFANLPVGRAMTIVIVFSGSGASLTWPSSLSWSNGVAPVLGATRTVVTVLWDGTNLTGTTSLTVA</sequence>
<protein>
    <submittedName>
        <fullName evidence="2">Tail fiber protein</fullName>
    </submittedName>
</protein>
<dbReference type="InterPro" id="IPR050149">
    <property type="entry name" value="Collagen_superfamily"/>
</dbReference>
<dbReference type="EMBL" id="PP856721">
    <property type="protein sequence ID" value="XCH40369.1"/>
    <property type="molecule type" value="Genomic_DNA"/>
</dbReference>
<feature type="region of interest" description="Disordered" evidence="1">
    <location>
        <begin position="115"/>
        <end position="137"/>
    </location>
</feature>
<evidence type="ECO:0000313" key="2">
    <source>
        <dbReference type="EMBL" id="XCH40369.1"/>
    </source>
</evidence>
<feature type="compositionally biased region" description="Low complexity" evidence="1">
    <location>
        <begin position="411"/>
        <end position="435"/>
    </location>
</feature>
<name>A0AAU8GF93_9CAUD</name>
<dbReference type="Gene3D" id="1.20.5.320">
    <property type="entry name" value="6-Phosphogluconate Dehydrogenase, domain 3"/>
    <property type="match status" value="3"/>
</dbReference>